<organism evidence="1 2">
    <name type="scientific">Kyrpidia spormannii</name>
    <dbReference type="NCBI Taxonomy" id="2055160"/>
    <lineage>
        <taxon>Bacteria</taxon>
        <taxon>Bacillati</taxon>
        <taxon>Bacillota</taxon>
        <taxon>Bacilli</taxon>
        <taxon>Bacillales</taxon>
        <taxon>Alicyclobacillaceae</taxon>
        <taxon>Kyrpidia</taxon>
    </lineage>
</organism>
<proteinExistence type="predicted"/>
<protein>
    <submittedName>
        <fullName evidence="1">Uncharacterized protein</fullName>
    </submittedName>
</protein>
<accession>A0ACA8Z5I8</accession>
<sequence>MNLSESIPPPIQNPCLSWPPLGESFLAPSPHPLSDLTFSASKKALERYPANTSSANRCAS</sequence>
<evidence type="ECO:0000313" key="2">
    <source>
        <dbReference type="Proteomes" id="UP000501793"/>
    </source>
</evidence>
<name>A0ACA8Z5I8_9BACL</name>
<dbReference type="Proteomes" id="UP000501793">
    <property type="component" value="Chromosome"/>
</dbReference>
<keyword evidence="2" id="KW-1185">Reference proteome</keyword>
<dbReference type="EMBL" id="LR792684">
    <property type="protein sequence ID" value="CAB3389592.1"/>
    <property type="molecule type" value="Genomic_DNA"/>
</dbReference>
<evidence type="ECO:0000313" key="1">
    <source>
        <dbReference type="EMBL" id="CAB3389592.1"/>
    </source>
</evidence>
<gene>
    <name evidence="1" type="ORF">FAVT5_0422</name>
</gene>
<reference evidence="1" key="1">
    <citation type="submission" date="2020-04" db="EMBL/GenBank/DDBJ databases">
        <authorList>
            <person name="Hogendoorn C."/>
        </authorList>
    </citation>
    <scope>NUCLEOTIDE SEQUENCE</scope>
    <source>
        <strain evidence="1">FAVT5</strain>
    </source>
</reference>